<keyword evidence="2" id="KW-1185">Reference proteome</keyword>
<protein>
    <submittedName>
        <fullName evidence="1">Uncharacterized protein</fullName>
    </submittedName>
</protein>
<organism evidence="1 2">
    <name type="scientific">Lymnaea stagnalis</name>
    <name type="common">Great pond snail</name>
    <name type="synonym">Helix stagnalis</name>
    <dbReference type="NCBI Taxonomy" id="6523"/>
    <lineage>
        <taxon>Eukaryota</taxon>
        <taxon>Metazoa</taxon>
        <taxon>Spiralia</taxon>
        <taxon>Lophotrochozoa</taxon>
        <taxon>Mollusca</taxon>
        <taxon>Gastropoda</taxon>
        <taxon>Heterobranchia</taxon>
        <taxon>Euthyneura</taxon>
        <taxon>Panpulmonata</taxon>
        <taxon>Hygrophila</taxon>
        <taxon>Lymnaeoidea</taxon>
        <taxon>Lymnaeidae</taxon>
        <taxon>Lymnaea</taxon>
    </lineage>
</organism>
<name>A0AAV2IM24_LYMST</name>
<accession>A0AAV2IM24</accession>
<dbReference type="EMBL" id="CAXITT010001149">
    <property type="protein sequence ID" value="CAL1548030.1"/>
    <property type="molecule type" value="Genomic_DNA"/>
</dbReference>
<proteinExistence type="predicted"/>
<evidence type="ECO:0000313" key="1">
    <source>
        <dbReference type="EMBL" id="CAL1548030.1"/>
    </source>
</evidence>
<sequence>VCYVAEDFLRQRMTAEPRKSFDISENRTMLPGAGAQKPRRSCCSRLCSCFQTVEVGPSPGVLAELEQTDKSNCHKLKVKVKDFFHTNHVNHEFRRLTGPDPGTIIIDFRYS</sequence>
<comment type="caution">
    <text evidence="1">The sequence shown here is derived from an EMBL/GenBank/DDBJ whole genome shotgun (WGS) entry which is preliminary data.</text>
</comment>
<dbReference type="AlphaFoldDB" id="A0AAV2IM24"/>
<dbReference type="Proteomes" id="UP001497497">
    <property type="component" value="Unassembled WGS sequence"/>
</dbReference>
<evidence type="ECO:0000313" key="2">
    <source>
        <dbReference type="Proteomes" id="UP001497497"/>
    </source>
</evidence>
<feature type="non-terminal residue" evidence="1">
    <location>
        <position position="1"/>
    </location>
</feature>
<gene>
    <name evidence="1" type="ORF">GSLYS_00021347001</name>
</gene>
<reference evidence="1 2" key="1">
    <citation type="submission" date="2024-04" db="EMBL/GenBank/DDBJ databases">
        <authorList>
            <consortium name="Genoscope - CEA"/>
            <person name="William W."/>
        </authorList>
    </citation>
    <scope>NUCLEOTIDE SEQUENCE [LARGE SCALE GENOMIC DNA]</scope>
</reference>